<dbReference type="EMBL" id="BNEK01000005">
    <property type="protein sequence ID" value="GHJ33874.1"/>
    <property type="molecule type" value="Genomic_DNA"/>
</dbReference>
<gene>
    <name evidence="1" type="ORF">TPA0910_83070</name>
</gene>
<evidence type="ECO:0000313" key="1">
    <source>
        <dbReference type="EMBL" id="GHJ33874.1"/>
    </source>
</evidence>
<organism evidence="1 2">
    <name type="scientific">Streptomyces hygroscopicus</name>
    <dbReference type="NCBI Taxonomy" id="1912"/>
    <lineage>
        <taxon>Bacteria</taxon>
        <taxon>Bacillati</taxon>
        <taxon>Actinomycetota</taxon>
        <taxon>Actinomycetes</taxon>
        <taxon>Kitasatosporales</taxon>
        <taxon>Streptomycetaceae</taxon>
        <taxon>Streptomyces</taxon>
        <taxon>Streptomyces violaceusniger group</taxon>
    </lineage>
</organism>
<proteinExistence type="predicted"/>
<comment type="caution">
    <text evidence="1">The sequence shown here is derived from an EMBL/GenBank/DDBJ whole genome shotgun (WGS) entry which is preliminary data.</text>
</comment>
<name>A0ABQ3UE46_STRHY</name>
<sequence>MRPFLRGFTVCPPFGDPALPRVSAGGWCPAPGDYTRLLVSSAPTLRAAPADRAEREALRAPLRA</sequence>
<dbReference type="Proteomes" id="UP001054854">
    <property type="component" value="Unassembled WGS sequence"/>
</dbReference>
<reference evidence="1" key="1">
    <citation type="submission" date="2024-05" db="EMBL/GenBank/DDBJ databases">
        <title>Whole genome shotgun sequence of Streptomyces hygroscopicus NBRC 113678.</title>
        <authorList>
            <person name="Komaki H."/>
            <person name="Tamura T."/>
        </authorList>
    </citation>
    <scope>NUCLEOTIDE SEQUENCE</scope>
    <source>
        <strain evidence="1">N11-34</strain>
    </source>
</reference>
<keyword evidence="2" id="KW-1185">Reference proteome</keyword>
<protein>
    <submittedName>
        <fullName evidence="1">Uncharacterized protein</fullName>
    </submittedName>
</protein>
<evidence type="ECO:0000313" key="2">
    <source>
        <dbReference type="Proteomes" id="UP001054854"/>
    </source>
</evidence>
<accession>A0ABQ3UE46</accession>